<reference evidence="2 3" key="1">
    <citation type="submission" date="2015-03" db="EMBL/GenBank/DDBJ databases">
        <authorList>
            <person name="Morales-Cruz A."/>
            <person name="Amrine K.C."/>
            <person name="Cantu D."/>
        </authorList>
    </citation>
    <scope>NUCLEOTIDE SEQUENCE [LARGE SCALE GENOMIC DNA]</scope>
    <source>
        <strain evidence="2">DS831</strain>
    </source>
</reference>
<feature type="compositionally biased region" description="Basic and acidic residues" evidence="1">
    <location>
        <begin position="441"/>
        <end position="454"/>
    </location>
</feature>
<dbReference type="Proteomes" id="UP000034182">
    <property type="component" value="Unassembled WGS sequence"/>
</dbReference>
<feature type="compositionally biased region" description="Basic residues" evidence="1">
    <location>
        <begin position="239"/>
        <end position="249"/>
    </location>
</feature>
<proteinExistence type="predicted"/>
<feature type="compositionally biased region" description="Polar residues" evidence="1">
    <location>
        <begin position="339"/>
        <end position="349"/>
    </location>
</feature>
<dbReference type="EMBL" id="LAQI01000228">
    <property type="protein sequence ID" value="KKY14559.1"/>
    <property type="molecule type" value="Genomic_DNA"/>
</dbReference>
<feature type="region of interest" description="Disordered" evidence="1">
    <location>
        <begin position="441"/>
        <end position="460"/>
    </location>
</feature>
<feature type="region of interest" description="Disordered" evidence="1">
    <location>
        <begin position="276"/>
        <end position="355"/>
    </location>
</feature>
<comment type="caution">
    <text evidence="2">The sequence shown here is derived from an EMBL/GenBank/DDBJ whole genome shotgun (WGS) entry which is preliminary data.</text>
</comment>
<sequence>MDKYVISPMTEVPFMYEDDKLFEKYEGTDVEVIRDVDFADEQAFSHENMELETPHPPLSLLNEDPLEYIMEFMFLQRPARLRDCDWEFWCLHWQPITFRILEICTEYCSQKNVDLMNENAELERAYKNLGPRRTTVLTREVYEAQTIERTRNPRKKGEKPWNRDDHIWCICEGVKSFPKNLAKNQRFKRLLGLPVPGRDYEVVRGVVRNELDKLHNMPAPAPSVVKKKKAPVAATKVGGVRRKAARTKTRTAPASDDEDDDDYNDRIATLASSHRSPFLKASGGPAVVASSSGGARNNKRSANTSKRAIKERPSEDEFVLSHASPKKKAKAANRKKKSQAVQDGQSSRIRLTAAEESKLPKGKAVTVKDENDVVHTILGSPIHFQDPATFAPDSDDDDIPMRLDQDDNFPMRLDEDVEMFDDAAMLNLAVDRMEYRYGCESDGSDKTITRDSYKRNVNGA</sequence>
<reference evidence="2 3" key="2">
    <citation type="submission" date="2015-05" db="EMBL/GenBank/DDBJ databases">
        <title>Distinctive expansion of gene families associated with plant cell wall degradation and secondary metabolism in the genomes of grapevine trunk pathogens.</title>
        <authorList>
            <person name="Lawrence D.P."/>
            <person name="Travadon R."/>
            <person name="Rolshausen P.E."/>
            <person name="Baumgartner K."/>
        </authorList>
    </citation>
    <scope>NUCLEOTIDE SEQUENCE [LARGE SCALE GENOMIC DNA]</scope>
    <source>
        <strain evidence="2">DS831</strain>
    </source>
</reference>
<name>A0A0G2DV77_9PEZI</name>
<feature type="region of interest" description="Disordered" evidence="1">
    <location>
        <begin position="218"/>
        <end position="263"/>
    </location>
</feature>
<evidence type="ECO:0000256" key="1">
    <source>
        <dbReference type="SAM" id="MobiDB-lite"/>
    </source>
</evidence>
<feature type="compositionally biased region" description="Basic residues" evidence="1">
    <location>
        <begin position="324"/>
        <end position="338"/>
    </location>
</feature>
<dbReference type="AlphaFoldDB" id="A0A0G2DV77"/>
<organism evidence="2 3">
    <name type="scientific">Diplodia seriata</name>
    <dbReference type="NCBI Taxonomy" id="420778"/>
    <lineage>
        <taxon>Eukaryota</taxon>
        <taxon>Fungi</taxon>
        <taxon>Dikarya</taxon>
        <taxon>Ascomycota</taxon>
        <taxon>Pezizomycotina</taxon>
        <taxon>Dothideomycetes</taxon>
        <taxon>Dothideomycetes incertae sedis</taxon>
        <taxon>Botryosphaeriales</taxon>
        <taxon>Botryosphaeriaceae</taxon>
        <taxon>Diplodia</taxon>
    </lineage>
</organism>
<accession>A0A0G2DV77</accession>
<evidence type="ECO:0000313" key="3">
    <source>
        <dbReference type="Proteomes" id="UP000034182"/>
    </source>
</evidence>
<feature type="compositionally biased region" description="Low complexity" evidence="1">
    <location>
        <begin position="281"/>
        <end position="295"/>
    </location>
</feature>
<evidence type="ECO:0000313" key="2">
    <source>
        <dbReference type="EMBL" id="KKY14559.1"/>
    </source>
</evidence>
<gene>
    <name evidence="2" type="ORF">UCDDS831_g08219</name>
</gene>
<protein>
    <submittedName>
        <fullName evidence="2">Uncharacterized protein</fullName>
    </submittedName>
</protein>